<evidence type="ECO:0000313" key="8">
    <source>
        <dbReference type="Proteomes" id="UP000578531"/>
    </source>
</evidence>
<sequence>MEDDYELAHSSGVTKMPEQIHYTQRGSIDRDEADLMRLGKKPVLKRRFGFMSLLGFSCTILITWEGILIVFDIGFANGGPAGLVYSFLVVWIGTASVYACLSELASMCFQMPTFFEAWTKAC</sequence>
<accession>A0A8H6FQC0</accession>
<keyword evidence="4 6" id="KW-1133">Transmembrane helix</keyword>
<evidence type="ECO:0000256" key="1">
    <source>
        <dbReference type="ARBA" id="ARBA00004141"/>
    </source>
</evidence>
<dbReference type="EMBL" id="JACCJC010000045">
    <property type="protein sequence ID" value="KAF6232756.1"/>
    <property type="molecule type" value="Genomic_DNA"/>
</dbReference>
<feature type="transmembrane region" description="Helical" evidence="6">
    <location>
        <begin position="83"/>
        <end position="101"/>
    </location>
</feature>
<dbReference type="PANTHER" id="PTHR45649:SF1">
    <property type="entry name" value="TRANSPORTER, PUTATIVE (EUROFUNG)-RELATED"/>
    <property type="match status" value="1"/>
</dbReference>
<evidence type="ECO:0000256" key="4">
    <source>
        <dbReference type="ARBA" id="ARBA00022989"/>
    </source>
</evidence>
<evidence type="ECO:0000313" key="7">
    <source>
        <dbReference type="EMBL" id="KAF6232756.1"/>
    </source>
</evidence>
<comment type="subcellular location">
    <subcellularLocation>
        <location evidence="1">Membrane</location>
        <topology evidence="1">Multi-pass membrane protein</topology>
    </subcellularLocation>
</comment>
<evidence type="ECO:0000256" key="3">
    <source>
        <dbReference type="ARBA" id="ARBA00022692"/>
    </source>
</evidence>
<evidence type="ECO:0000256" key="5">
    <source>
        <dbReference type="ARBA" id="ARBA00023136"/>
    </source>
</evidence>
<dbReference type="Proteomes" id="UP000578531">
    <property type="component" value="Unassembled WGS sequence"/>
</dbReference>
<dbReference type="AlphaFoldDB" id="A0A8H6FQC0"/>
<keyword evidence="8" id="KW-1185">Reference proteome</keyword>
<gene>
    <name evidence="7" type="ORF">HO173_008970</name>
</gene>
<evidence type="ECO:0000256" key="2">
    <source>
        <dbReference type="ARBA" id="ARBA00022448"/>
    </source>
</evidence>
<organism evidence="7 8">
    <name type="scientific">Letharia columbiana</name>
    <dbReference type="NCBI Taxonomy" id="112416"/>
    <lineage>
        <taxon>Eukaryota</taxon>
        <taxon>Fungi</taxon>
        <taxon>Dikarya</taxon>
        <taxon>Ascomycota</taxon>
        <taxon>Pezizomycotina</taxon>
        <taxon>Lecanoromycetes</taxon>
        <taxon>OSLEUM clade</taxon>
        <taxon>Lecanoromycetidae</taxon>
        <taxon>Lecanorales</taxon>
        <taxon>Lecanorineae</taxon>
        <taxon>Parmeliaceae</taxon>
        <taxon>Letharia</taxon>
    </lineage>
</organism>
<reference evidence="7 8" key="1">
    <citation type="journal article" date="2020" name="Genomics">
        <title>Complete, high-quality genomes from long-read metagenomic sequencing of two wolf lichen thalli reveals enigmatic genome architecture.</title>
        <authorList>
            <person name="McKenzie S.K."/>
            <person name="Walston R.F."/>
            <person name="Allen J.L."/>
        </authorList>
    </citation>
    <scope>NUCLEOTIDE SEQUENCE [LARGE SCALE GENOMIC DNA]</scope>
    <source>
        <strain evidence="7">WasteWater2</strain>
    </source>
</reference>
<dbReference type="GeneID" id="59290624"/>
<name>A0A8H6FQC0_9LECA</name>
<keyword evidence="5 6" id="KW-0472">Membrane</keyword>
<protein>
    <submittedName>
        <fullName evidence="7">Uncharacterized protein</fullName>
    </submittedName>
</protein>
<dbReference type="GO" id="GO:0022857">
    <property type="term" value="F:transmembrane transporter activity"/>
    <property type="evidence" value="ECO:0007669"/>
    <property type="project" value="UniProtKB-ARBA"/>
</dbReference>
<proteinExistence type="predicted"/>
<dbReference type="GO" id="GO:0016020">
    <property type="term" value="C:membrane"/>
    <property type="evidence" value="ECO:0007669"/>
    <property type="project" value="UniProtKB-SubCell"/>
</dbReference>
<keyword evidence="2" id="KW-0813">Transport</keyword>
<comment type="caution">
    <text evidence="7">The sequence shown here is derived from an EMBL/GenBank/DDBJ whole genome shotgun (WGS) entry which is preliminary data.</text>
</comment>
<evidence type="ECO:0000256" key="6">
    <source>
        <dbReference type="SAM" id="Phobius"/>
    </source>
</evidence>
<dbReference type="OrthoDB" id="3257095at2759"/>
<dbReference type="RefSeq" id="XP_037162182.1">
    <property type="nucleotide sequence ID" value="XM_037310866.1"/>
</dbReference>
<dbReference type="PANTHER" id="PTHR45649">
    <property type="entry name" value="AMINO-ACID PERMEASE BAT1"/>
    <property type="match status" value="1"/>
</dbReference>
<keyword evidence="3 6" id="KW-0812">Transmembrane</keyword>
<feature type="transmembrane region" description="Helical" evidence="6">
    <location>
        <begin position="48"/>
        <end position="71"/>
    </location>
</feature>